<accession>A0A6I1G971</accession>
<comment type="caution">
    <text evidence="3">The sequence shown here is derived from an EMBL/GenBank/DDBJ whole genome shotgun (WGS) entry which is preliminary data.</text>
</comment>
<dbReference type="SUPFAM" id="SSF53756">
    <property type="entry name" value="UDP-Glycosyltransferase/glycogen phosphorylase"/>
    <property type="match status" value="1"/>
</dbReference>
<keyword evidence="1 3" id="KW-0808">Transferase</keyword>
<dbReference type="GO" id="GO:0016740">
    <property type="term" value="F:transferase activity"/>
    <property type="evidence" value="ECO:0007669"/>
    <property type="project" value="UniProtKB-KW"/>
</dbReference>
<dbReference type="PANTHER" id="PTHR12526">
    <property type="entry name" value="GLYCOSYLTRANSFERASE"/>
    <property type="match status" value="1"/>
</dbReference>
<dbReference type="AlphaFoldDB" id="A0A6I1G971"/>
<evidence type="ECO:0000313" key="4">
    <source>
        <dbReference type="Proteomes" id="UP000468413"/>
    </source>
</evidence>
<reference evidence="3 4" key="1">
    <citation type="submission" date="2019-09" db="EMBL/GenBank/DDBJ databases">
        <title>Characterization of the phylogenetic diversity of two novel species belonging to the genus Bifidobacterium: Bifidobacterium cebidarum sp. nov. and Bifidobacterium leontopitheci sp. nov.</title>
        <authorList>
            <person name="Lugli G.A."/>
            <person name="Duranti S."/>
            <person name="Milani C."/>
            <person name="Turroni F."/>
            <person name="Ventura M."/>
        </authorList>
    </citation>
    <scope>NUCLEOTIDE SEQUENCE [LARGE SCALE GENOMIC DNA]</scope>
    <source>
        <strain evidence="3 4">LMG 31469</strain>
    </source>
</reference>
<dbReference type="InterPro" id="IPR001296">
    <property type="entry name" value="Glyco_trans_1"/>
</dbReference>
<evidence type="ECO:0000256" key="1">
    <source>
        <dbReference type="ARBA" id="ARBA00022679"/>
    </source>
</evidence>
<dbReference type="Gene3D" id="3.40.50.2000">
    <property type="entry name" value="Glycogen Phosphorylase B"/>
    <property type="match status" value="2"/>
</dbReference>
<evidence type="ECO:0000313" key="3">
    <source>
        <dbReference type="EMBL" id="KAB7788105.1"/>
    </source>
</evidence>
<gene>
    <name evidence="3" type="ORF">F7D08_1142</name>
</gene>
<name>A0A6I1G971_9BIFI</name>
<feature type="domain" description="Glycosyl transferase family 1" evidence="2">
    <location>
        <begin position="207"/>
        <end position="356"/>
    </location>
</feature>
<proteinExistence type="predicted"/>
<organism evidence="3 4">
    <name type="scientific">Bifidobacterium cebidarum</name>
    <dbReference type="NCBI Taxonomy" id="2650773"/>
    <lineage>
        <taxon>Bacteria</taxon>
        <taxon>Bacillati</taxon>
        <taxon>Actinomycetota</taxon>
        <taxon>Actinomycetes</taxon>
        <taxon>Bifidobacteriales</taxon>
        <taxon>Bifidobacteriaceae</taxon>
        <taxon>Bifidobacterium</taxon>
    </lineage>
</organism>
<dbReference type="Pfam" id="PF00534">
    <property type="entry name" value="Glycos_transf_1"/>
    <property type="match status" value="1"/>
</dbReference>
<evidence type="ECO:0000259" key="2">
    <source>
        <dbReference type="Pfam" id="PF00534"/>
    </source>
</evidence>
<protein>
    <submittedName>
        <fullName evidence="3">Glycosyl transferase</fullName>
    </submittedName>
</protein>
<dbReference type="EMBL" id="WBVS01000005">
    <property type="protein sequence ID" value="KAB7788105.1"/>
    <property type="molecule type" value="Genomic_DNA"/>
</dbReference>
<keyword evidence="4" id="KW-1185">Reference proteome</keyword>
<dbReference type="RefSeq" id="WP_152209750.1">
    <property type="nucleotide sequence ID" value="NZ_WBVS01000005.1"/>
</dbReference>
<dbReference type="Proteomes" id="UP000468413">
    <property type="component" value="Unassembled WGS sequence"/>
</dbReference>
<sequence>MPKKANVLFFLHTSSLNNGAIRSLIDVIDSLQYSIKPIVLYPDRGESAIEYLQNKGINCYHVTYSTFAFHEREKRSTQFIEIVKIIIKTILFFFYIPKVVYIIKKEKINILYSNTSVIDAGVFIHNITKIPHIYHIREFGKEDHGLKCIYGDKYIYHCLNSSNALIYISDSIKTKYSKLVRPEIIQKVIYNDISDSFICPKEVFNVDQPLRVAIIGSIQKGKGQLEAIKAFSILKKRNIELHIAGLKKGKYFEDIQKYVSDNNIPNIYFDGFITDLNTYRSQMDIGLVCSSNEAFGRVTVEGMLSMMLMIGADAAGTSELIDDGRNGFLYPLGDSVALSQIISFIDSNRLLLQSIAQTAFTEARENFCSHKAAKIIYQLMNEIL</sequence>
<dbReference type="PANTHER" id="PTHR12526:SF627">
    <property type="entry name" value="D-RHAMNOSYLTRANSFERASE WBPZ"/>
    <property type="match status" value="1"/>
</dbReference>